<organism evidence="2 3">
    <name type="scientific">Ficus carica</name>
    <name type="common">Common fig</name>
    <dbReference type="NCBI Taxonomy" id="3494"/>
    <lineage>
        <taxon>Eukaryota</taxon>
        <taxon>Viridiplantae</taxon>
        <taxon>Streptophyta</taxon>
        <taxon>Embryophyta</taxon>
        <taxon>Tracheophyta</taxon>
        <taxon>Spermatophyta</taxon>
        <taxon>Magnoliopsida</taxon>
        <taxon>eudicotyledons</taxon>
        <taxon>Gunneridae</taxon>
        <taxon>Pentapetalae</taxon>
        <taxon>rosids</taxon>
        <taxon>fabids</taxon>
        <taxon>Rosales</taxon>
        <taxon>Moraceae</taxon>
        <taxon>Ficeae</taxon>
        <taxon>Ficus</taxon>
    </lineage>
</organism>
<keyword evidence="3" id="KW-1185">Reference proteome</keyword>
<evidence type="ECO:0000256" key="1">
    <source>
        <dbReference type="SAM" id="MobiDB-lite"/>
    </source>
</evidence>
<feature type="compositionally biased region" description="Low complexity" evidence="1">
    <location>
        <begin position="9"/>
        <end position="23"/>
    </location>
</feature>
<feature type="region of interest" description="Disordered" evidence="1">
    <location>
        <begin position="1"/>
        <end position="24"/>
    </location>
</feature>
<sequence length="52" mass="5540">MPVGGDWGPWGAPGAPARGWRQRPLPVGSSWRPLGVPDARWGAGAHLTLTWP</sequence>
<reference evidence="2" key="1">
    <citation type="submission" date="2023-07" db="EMBL/GenBank/DDBJ databases">
        <title>draft genome sequence of fig (Ficus carica).</title>
        <authorList>
            <person name="Takahashi T."/>
            <person name="Nishimura K."/>
        </authorList>
    </citation>
    <scope>NUCLEOTIDE SEQUENCE</scope>
</reference>
<evidence type="ECO:0000313" key="3">
    <source>
        <dbReference type="Proteomes" id="UP001187192"/>
    </source>
</evidence>
<proteinExistence type="predicted"/>
<comment type="caution">
    <text evidence="2">The sequence shown here is derived from an EMBL/GenBank/DDBJ whole genome shotgun (WGS) entry which is preliminary data.</text>
</comment>
<protein>
    <submittedName>
        <fullName evidence="2">Uncharacterized protein</fullName>
    </submittedName>
</protein>
<dbReference type="EMBL" id="BTGU01000098">
    <property type="protein sequence ID" value="GMN60372.1"/>
    <property type="molecule type" value="Genomic_DNA"/>
</dbReference>
<evidence type="ECO:0000313" key="2">
    <source>
        <dbReference type="EMBL" id="GMN60372.1"/>
    </source>
</evidence>
<dbReference type="AlphaFoldDB" id="A0AA88DRJ7"/>
<gene>
    <name evidence="2" type="ORF">TIFTF001_029473</name>
</gene>
<name>A0AA88DRJ7_FICCA</name>
<accession>A0AA88DRJ7</accession>
<dbReference type="Proteomes" id="UP001187192">
    <property type="component" value="Unassembled WGS sequence"/>
</dbReference>